<feature type="domain" description="PDZ" evidence="6">
    <location>
        <begin position="379"/>
        <end position="477"/>
    </location>
</feature>
<dbReference type="Proteomes" id="UP001211044">
    <property type="component" value="Chromosome"/>
</dbReference>
<evidence type="ECO:0000256" key="5">
    <source>
        <dbReference type="SAM" id="Phobius"/>
    </source>
</evidence>
<dbReference type="GO" id="GO:0006508">
    <property type="term" value="P:proteolysis"/>
    <property type="evidence" value="ECO:0007669"/>
    <property type="project" value="UniProtKB-KW"/>
</dbReference>
<feature type="transmembrane region" description="Helical" evidence="5">
    <location>
        <begin position="130"/>
        <end position="151"/>
    </location>
</feature>
<dbReference type="Gene3D" id="2.30.42.10">
    <property type="match status" value="1"/>
</dbReference>
<dbReference type="PANTHER" id="PTHR43343:SF3">
    <property type="entry name" value="PROTEASE DO-LIKE 8, CHLOROPLASTIC"/>
    <property type="match status" value="1"/>
</dbReference>
<evidence type="ECO:0000259" key="6">
    <source>
        <dbReference type="PROSITE" id="PS50106"/>
    </source>
</evidence>
<evidence type="ECO:0000256" key="1">
    <source>
        <dbReference type="ARBA" id="ARBA00010541"/>
    </source>
</evidence>
<dbReference type="PROSITE" id="PS50106">
    <property type="entry name" value="PDZ"/>
    <property type="match status" value="1"/>
</dbReference>
<evidence type="ECO:0000313" key="8">
    <source>
        <dbReference type="Proteomes" id="UP001211044"/>
    </source>
</evidence>
<gene>
    <name evidence="7" type="ORF">PIG85_08385</name>
</gene>
<dbReference type="RefSeq" id="WP_004807346.1">
    <property type="nucleotide sequence ID" value="NZ_CP116394.1"/>
</dbReference>
<feature type="compositionally biased region" description="Low complexity" evidence="4">
    <location>
        <begin position="84"/>
        <end position="99"/>
    </location>
</feature>
<keyword evidence="5" id="KW-1133">Transmembrane helix</keyword>
<dbReference type="GO" id="GO:0004252">
    <property type="term" value="F:serine-type endopeptidase activity"/>
    <property type="evidence" value="ECO:0007669"/>
    <property type="project" value="InterPro"/>
</dbReference>
<feature type="compositionally biased region" description="Polar residues" evidence="4">
    <location>
        <begin position="106"/>
        <end position="115"/>
    </location>
</feature>
<dbReference type="PRINTS" id="PR00834">
    <property type="entry name" value="PROTEASES2C"/>
</dbReference>
<dbReference type="KEGG" id="wne:PIG85_08385"/>
<dbReference type="Pfam" id="PF13365">
    <property type="entry name" value="Trypsin_2"/>
    <property type="match status" value="1"/>
</dbReference>
<comment type="similarity">
    <text evidence="1">Belongs to the peptidase S1C family.</text>
</comment>
<dbReference type="InterPro" id="IPR001940">
    <property type="entry name" value="Peptidase_S1C"/>
</dbReference>
<evidence type="ECO:0000256" key="3">
    <source>
        <dbReference type="ARBA" id="ARBA00022801"/>
    </source>
</evidence>
<feature type="region of interest" description="Disordered" evidence="4">
    <location>
        <begin position="1"/>
        <end position="72"/>
    </location>
</feature>
<dbReference type="InterPro" id="IPR043504">
    <property type="entry name" value="Peptidase_S1_PA_chymotrypsin"/>
</dbReference>
<keyword evidence="5" id="KW-0472">Membrane</keyword>
<dbReference type="AlphaFoldDB" id="A0AB38XN78"/>
<feature type="compositionally biased region" description="Polar residues" evidence="4">
    <location>
        <begin position="24"/>
        <end position="48"/>
    </location>
</feature>
<organism evidence="7 8">
    <name type="scientific">Winkia neuii subsp. anitrata</name>
    <dbReference type="NCBI Taxonomy" id="29318"/>
    <lineage>
        <taxon>Bacteria</taxon>
        <taxon>Bacillati</taxon>
        <taxon>Actinomycetota</taxon>
        <taxon>Actinomycetes</taxon>
        <taxon>Actinomycetales</taxon>
        <taxon>Actinomycetaceae</taxon>
        <taxon>Winkia</taxon>
    </lineage>
</organism>
<dbReference type="InterPro" id="IPR001478">
    <property type="entry name" value="PDZ"/>
</dbReference>
<dbReference type="InterPro" id="IPR036034">
    <property type="entry name" value="PDZ_sf"/>
</dbReference>
<evidence type="ECO:0000256" key="2">
    <source>
        <dbReference type="ARBA" id="ARBA00022670"/>
    </source>
</evidence>
<dbReference type="InterPro" id="IPR051201">
    <property type="entry name" value="Chloro_Bact_Ser_Proteases"/>
</dbReference>
<dbReference type="InterPro" id="IPR009003">
    <property type="entry name" value="Peptidase_S1_PA"/>
</dbReference>
<keyword evidence="3" id="KW-0378">Hydrolase</keyword>
<keyword evidence="2" id="KW-0645">Protease</keyword>
<dbReference type="CDD" id="cd06779">
    <property type="entry name" value="cpPDZ_Deg_HtrA-like"/>
    <property type="match status" value="1"/>
</dbReference>
<evidence type="ECO:0000313" key="7">
    <source>
        <dbReference type="EMBL" id="WCE45654.1"/>
    </source>
</evidence>
<dbReference type="SUPFAM" id="SSF50494">
    <property type="entry name" value="Trypsin-like serine proteases"/>
    <property type="match status" value="1"/>
</dbReference>
<reference evidence="7" key="1">
    <citation type="submission" date="2023-01" db="EMBL/GenBank/DDBJ databases">
        <title>Comparative Genomic Analysis of the Clinically-Derived Winkia Strain NY0527 Provides Evidence into the Taxonomic Reassignment of Winkia neuii and Characterizes Their Virulence Traits.</title>
        <authorList>
            <person name="Cai X."/>
            <person name="Peng Y."/>
            <person name="Li M."/>
            <person name="Qiu Y."/>
            <person name="Wang Y."/>
            <person name="Xu L."/>
            <person name="Hou Q."/>
        </authorList>
    </citation>
    <scope>NUCLEOTIDE SEQUENCE</scope>
    <source>
        <strain evidence="7">NY0527</strain>
    </source>
</reference>
<name>A0AB38XN78_9ACTO</name>
<dbReference type="SMART" id="SM00228">
    <property type="entry name" value="PDZ"/>
    <property type="match status" value="1"/>
</dbReference>
<dbReference type="SUPFAM" id="SSF50156">
    <property type="entry name" value="PDZ domain-like"/>
    <property type="match status" value="1"/>
</dbReference>
<evidence type="ECO:0000256" key="4">
    <source>
        <dbReference type="SAM" id="MobiDB-lite"/>
    </source>
</evidence>
<accession>A0AB38XN78</accession>
<dbReference type="EMBL" id="CP116394">
    <property type="protein sequence ID" value="WCE45654.1"/>
    <property type="molecule type" value="Genomic_DNA"/>
</dbReference>
<dbReference type="PANTHER" id="PTHR43343">
    <property type="entry name" value="PEPTIDASE S12"/>
    <property type="match status" value="1"/>
</dbReference>
<keyword evidence="5" id="KW-0812">Transmembrane</keyword>
<feature type="region of interest" description="Disordered" evidence="4">
    <location>
        <begin position="84"/>
        <end position="126"/>
    </location>
</feature>
<feature type="compositionally biased region" description="Low complexity" evidence="4">
    <location>
        <begin position="61"/>
        <end position="72"/>
    </location>
</feature>
<sequence length="494" mass="51154">MSQDNFYTPDPNRPSEGERANYSAGEQHQNYSDGQQTRRYNFGTNETPGQADASAERPQEQQEQQEQANYQGQSTYGYQQGAQYQSPYQQRPYQQGSQPLPGGVSGQYQPSQQFAQPGAAAKRRSSRPGWGALITTGVIAAMVGGIGAVGITQLTSSSLGSSVATQAPVTQAKNTKATDWETVAKKVTPAVVAIQVSDGQSAADGSGVIFDSAGHILTNHHVIASAAKGGRIAITTASGEIFEAEVVGTDPTTDLAVLRPIDPPKNLQMAKLGDSSSLTVGSPVAAIGNPLGYSSTMTTGVISALDRPVSVQQESSGFQRGEQVVTNAIQVDAAVNPGNSGGPLFNSSGEVIGINSSIASLSDGAGESTGSIGLGFAIPIDLAKQVASQLLENGKVRHAYIGVMVTNGSARVDGTIRAGAKIAEVIKGEAASKADVKAGDVVVAVDGKSVSSGNSLIGYVRRYAPGDKVKLTLVRDSQKKDVEVTLGSQDATQR</sequence>
<dbReference type="Pfam" id="PF13180">
    <property type="entry name" value="PDZ_2"/>
    <property type="match status" value="1"/>
</dbReference>
<dbReference type="Gene3D" id="2.40.10.10">
    <property type="entry name" value="Trypsin-like serine proteases"/>
    <property type="match status" value="2"/>
</dbReference>
<proteinExistence type="inferred from homology"/>
<protein>
    <submittedName>
        <fullName evidence="7">Trypsin-like peptidase domain-containing protein</fullName>
    </submittedName>
</protein>